<keyword evidence="3" id="KW-1185">Reference proteome</keyword>
<sequence length="23" mass="2605">MINPGVSEHRGADCAYYRPTHTE</sequence>
<evidence type="ECO:0000313" key="3">
    <source>
        <dbReference type="Proteomes" id="UP000265520"/>
    </source>
</evidence>
<comment type="caution">
    <text evidence="2">The sequence shown here is derived from an EMBL/GenBank/DDBJ whole genome shotgun (WGS) entry which is preliminary data.</text>
</comment>
<dbReference type="Proteomes" id="UP000265520">
    <property type="component" value="Unassembled WGS sequence"/>
</dbReference>
<dbReference type="EMBL" id="LXQA010452587">
    <property type="protein sequence ID" value="MCI52770.1"/>
    <property type="molecule type" value="Genomic_DNA"/>
</dbReference>
<proteinExistence type="predicted"/>
<evidence type="ECO:0000313" key="2">
    <source>
        <dbReference type="EMBL" id="MCI52770.1"/>
    </source>
</evidence>
<protein>
    <submittedName>
        <fullName evidence="2">Uncharacterized protein</fullName>
    </submittedName>
</protein>
<reference evidence="2 3" key="1">
    <citation type="journal article" date="2018" name="Front. Plant Sci.">
        <title>Red Clover (Trifolium pratense) and Zigzag Clover (T. medium) - A Picture of Genomic Similarities and Differences.</title>
        <authorList>
            <person name="Dluhosova J."/>
            <person name="Istvanek J."/>
            <person name="Nedelnik J."/>
            <person name="Repkova J."/>
        </authorList>
    </citation>
    <scope>NUCLEOTIDE SEQUENCE [LARGE SCALE GENOMIC DNA]</scope>
    <source>
        <strain evidence="3">cv. 10/8</strain>
        <tissue evidence="2">Leaf</tissue>
    </source>
</reference>
<name>A0A392SY27_9FABA</name>
<feature type="non-terminal residue" evidence="2">
    <location>
        <position position="23"/>
    </location>
</feature>
<feature type="region of interest" description="Disordered" evidence="1">
    <location>
        <begin position="1"/>
        <end position="23"/>
    </location>
</feature>
<organism evidence="2 3">
    <name type="scientific">Trifolium medium</name>
    <dbReference type="NCBI Taxonomy" id="97028"/>
    <lineage>
        <taxon>Eukaryota</taxon>
        <taxon>Viridiplantae</taxon>
        <taxon>Streptophyta</taxon>
        <taxon>Embryophyta</taxon>
        <taxon>Tracheophyta</taxon>
        <taxon>Spermatophyta</taxon>
        <taxon>Magnoliopsida</taxon>
        <taxon>eudicotyledons</taxon>
        <taxon>Gunneridae</taxon>
        <taxon>Pentapetalae</taxon>
        <taxon>rosids</taxon>
        <taxon>fabids</taxon>
        <taxon>Fabales</taxon>
        <taxon>Fabaceae</taxon>
        <taxon>Papilionoideae</taxon>
        <taxon>50 kb inversion clade</taxon>
        <taxon>NPAAA clade</taxon>
        <taxon>Hologalegina</taxon>
        <taxon>IRL clade</taxon>
        <taxon>Trifolieae</taxon>
        <taxon>Trifolium</taxon>
    </lineage>
</organism>
<evidence type="ECO:0000256" key="1">
    <source>
        <dbReference type="SAM" id="MobiDB-lite"/>
    </source>
</evidence>
<dbReference type="AlphaFoldDB" id="A0A392SY27"/>
<accession>A0A392SY27</accession>